<dbReference type="InterPro" id="IPR058627">
    <property type="entry name" value="MdtA-like_C"/>
</dbReference>
<evidence type="ECO:0000259" key="5">
    <source>
        <dbReference type="Pfam" id="PF25876"/>
    </source>
</evidence>
<dbReference type="GO" id="GO:0030313">
    <property type="term" value="C:cell envelope"/>
    <property type="evidence" value="ECO:0007669"/>
    <property type="project" value="UniProtKB-SubCell"/>
</dbReference>
<dbReference type="AlphaFoldDB" id="A0A6I1ER99"/>
<accession>A0A6I1ER99</accession>
<feature type="domain" description="Multidrug resistance protein MdtA-like alpha-helical hairpin" evidence="5">
    <location>
        <begin position="100"/>
        <end position="170"/>
    </location>
</feature>
<feature type="domain" description="Multidrug resistance protein MdtA-like barrel-sandwich hybrid" evidence="6">
    <location>
        <begin position="62"/>
        <end position="194"/>
    </location>
</feature>
<feature type="domain" description="Multidrug resistance protein MdtA-like C-terminal permuted SH3" evidence="7">
    <location>
        <begin position="286"/>
        <end position="345"/>
    </location>
</feature>
<dbReference type="Gene3D" id="2.40.50.100">
    <property type="match status" value="1"/>
</dbReference>
<evidence type="ECO:0000256" key="1">
    <source>
        <dbReference type="ARBA" id="ARBA00004196"/>
    </source>
</evidence>
<proteinExistence type="inferred from homology"/>
<dbReference type="GO" id="GO:0022857">
    <property type="term" value="F:transmembrane transporter activity"/>
    <property type="evidence" value="ECO:0007669"/>
    <property type="project" value="InterPro"/>
</dbReference>
<dbReference type="PANTHER" id="PTHR30158">
    <property type="entry name" value="ACRA/E-RELATED COMPONENT OF DRUG EFFLUX TRANSPORTER"/>
    <property type="match status" value="1"/>
</dbReference>
<dbReference type="GO" id="GO:0005886">
    <property type="term" value="C:plasma membrane"/>
    <property type="evidence" value="ECO:0007669"/>
    <property type="project" value="TreeGrafter"/>
</dbReference>
<dbReference type="Gene3D" id="2.40.30.170">
    <property type="match status" value="1"/>
</dbReference>
<dbReference type="InterPro" id="IPR006143">
    <property type="entry name" value="RND_pump_MFP"/>
</dbReference>
<keyword evidence="3" id="KW-0175">Coiled coil</keyword>
<dbReference type="PROSITE" id="PS51257">
    <property type="entry name" value="PROKAR_LIPOPROTEIN"/>
    <property type="match status" value="1"/>
</dbReference>
<evidence type="ECO:0000256" key="3">
    <source>
        <dbReference type="SAM" id="Coils"/>
    </source>
</evidence>
<feature type="chain" id="PRO_5026208852" evidence="4">
    <location>
        <begin position="25"/>
        <end position="368"/>
    </location>
</feature>
<evidence type="ECO:0000313" key="9">
    <source>
        <dbReference type="Proteomes" id="UP000430564"/>
    </source>
</evidence>
<feature type="coiled-coil region" evidence="3">
    <location>
        <begin position="101"/>
        <end position="162"/>
    </location>
</feature>
<reference evidence="8 9" key="1">
    <citation type="submission" date="2019-10" db="EMBL/GenBank/DDBJ databases">
        <title>Genome diversity of Sutterella seckii.</title>
        <authorList>
            <person name="Chaplin A.V."/>
            <person name="Sokolova S.R."/>
            <person name="Mosin K.A."/>
            <person name="Ivanova E.L."/>
            <person name="Kochetkova T.O."/>
            <person name="Goltsov A.Y."/>
            <person name="Trofimov D.Y."/>
            <person name="Efimov B.A."/>
        </authorList>
    </citation>
    <scope>NUCLEOTIDE SEQUENCE [LARGE SCALE GENOMIC DNA]</scope>
    <source>
        <strain evidence="8 9">ASD393</strain>
    </source>
</reference>
<name>A0A6I1ER99_9BURK</name>
<dbReference type="Pfam" id="PF25967">
    <property type="entry name" value="RND-MFP_C"/>
    <property type="match status" value="1"/>
</dbReference>
<dbReference type="SUPFAM" id="SSF111369">
    <property type="entry name" value="HlyD-like secretion proteins"/>
    <property type="match status" value="1"/>
</dbReference>
<sequence>MQRTLSCCALLLAAVLTLSGCGEAKKAAAPRQPLPVTTVTVQSKDEVHWLETIGQAEAGAAINVTPQAGGRILRVNYKEGDFVKAGQVLFEIDPSSLSAQLASAEASRRQLEDELKQADREYRRNAELLKSGAGSQKDFDDAKSLRSQKQAALAQAKANEEDARISLSWTEVRAPVQGYVSKALFNPGAVVIKDSSVLASITQKDDIRVLFAPSDRDLAGADITNETRVRVFRTDGKEIPATLDYIAQTYGADTGTRTLRVRVPSDAGILPGEFVRIRYQTTIDRNAYRVPQRAVKQLPDGTYALFVLKDGKAVQTAVEVGLWEGKDWIIRKGLADGEKVITDQLIKLQNGTPVTERAPAAQPENAKN</sequence>
<dbReference type="Proteomes" id="UP000430564">
    <property type="component" value="Unassembled WGS sequence"/>
</dbReference>
<dbReference type="GO" id="GO:0046677">
    <property type="term" value="P:response to antibiotic"/>
    <property type="evidence" value="ECO:0007669"/>
    <property type="project" value="TreeGrafter"/>
</dbReference>
<dbReference type="Pfam" id="PF25917">
    <property type="entry name" value="BSH_RND"/>
    <property type="match status" value="1"/>
</dbReference>
<gene>
    <name evidence="8" type="ORF">GBM95_01035</name>
</gene>
<keyword evidence="4" id="KW-0732">Signal</keyword>
<dbReference type="InterPro" id="IPR058625">
    <property type="entry name" value="MdtA-like_BSH"/>
</dbReference>
<comment type="similarity">
    <text evidence="2">Belongs to the membrane fusion protein (MFP) (TC 8.A.1) family.</text>
</comment>
<comment type="subcellular location">
    <subcellularLocation>
        <location evidence="1">Cell envelope</location>
    </subcellularLocation>
</comment>
<feature type="signal peptide" evidence="4">
    <location>
        <begin position="1"/>
        <end position="24"/>
    </location>
</feature>
<dbReference type="RefSeq" id="WP_152157388.1">
    <property type="nucleotide sequence ID" value="NZ_WEHX01000002.1"/>
</dbReference>
<evidence type="ECO:0000259" key="6">
    <source>
        <dbReference type="Pfam" id="PF25917"/>
    </source>
</evidence>
<dbReference type="Pfam" id="PF25876">
    <property type="entry name" value="HH_MFP_RND"/>
    <property type="match status" value="1"/>
</dbReference>
<evidence type="ECO:0000256" key="2">
    <source>
        <dbReference type="ARBA" id="ARBA00009477"/>
    </source>
</evidence>
<comment type="caution">
    <text evidence="8">The sequence shown here is derived from an EMBL/GenBank/DDBJ whole genome shotgun (WGS) entry which is preliminary data.</text>
</comment>
<dbReference type="Gene3D" id="2.40.420.20">
    <property type="match status" value="1"/>
</dbReference>
<protein>
    <submittedName>
        <fullName evidence="8">Efflux RND transporter periplasmic adaptor subunit</fullName>
    </submittedName>
</protein>
<dbReference type="Gene3D" id="1.10.287.470">
    <property type="entry name" value="Helix hairpin bin"/>
    <property type="match status" value="1"/>
</dbReference>
<dbReference type="NCBIfam" id="TIGR01730">
    <property type="entry name" value="RND_mfp"/>
    <property type="match status" value="1"/>
</dbReference>
<organism evidence="8 9">
    <name type="scientific">Sutterella seckii</name>
    <dbReference type="NCBI Taxonomy" id="1944635"/>
    <lineage>
        <taxon>Bacteria</taxon>
        <taxon>Pseudomonadati</taxon>
        <taxon>Pseudomonadota</taxon>
        <taxon>Betaproteobacteria</taxon>
        <taxon>Burkholderiales</taxon>
        <taxon>Sutterellaceae</taxon>
        <taxon>Sutterella</taxon>
    </lineage>
</organism>
<dbReference type="EMBL" id="WEHX01000002">
    <property type="protein sequence ID" value="KAB7663117.1"/>
    <property type="molecule type" value="Genomic_DNA"/>
</dbReference>
<evidence type="ECO:0000259" key="7">
    <source>
        <dbReference type="Pfam" id="PF25967"/>
    </source>
</evidence>
<dbReference type="OrthoDB" id="9783047at2"/>
<dbReference type="InterPro" id="IPR058624">
    <property type="entry name" value="MdtA-like_HH"/>
</dbReference>
<evidence type="ECO:0000256" key="4">
    <source>
        <dbReference type="SAM" id="SignalP"/>
    </source>
</evidence>
<evidence type="ECO:0000313" key="8">
    <source>
        <dbReference type="EMBL" id="KAB7663117.1"/>
    </source>
</evidence>